<dbReference type="KEGG" id="cfon:HZU75_02125"/>
<name>A0A7D5ZH03_9NEIS</name>
<proteinExistence type="predicted"/>
<keyword evidence="2" id="KW-1185">Reference proteome</keyword>
<dbReference type="Gene3D" id="3.30.310.50">
    <property type="entry name" value="Alpha-D-phosphohexomutase, C-terminal domain"/>
    <property type="match status" value="1"/>
</dbReference>
<dbReference type="InterPro" id="IPR014543">
    <property type="entry name" value="UCP028291"/>
</dbReference>
<gene>
    <name evidence="1" type="ORF">HZU75_02125</name>
</gene>
<dbReference type="Proteomes" id="UP000510822">
    <property type="component" value="Chromosome"/>
</dbReference>
<reference evidence="1 2" key="1">
    <citation type="journal article" date="2016" name="Int. J. Syst. Evol. Microbiol.">
        <title>Chitinibacter fontanus sp. nov., isolated from a spring.</title>
        <authorList>
            <person name="Sheu S.Y."/>
            <person name="Li Y.S."/>
            <person name="Young C.C."/>
            <person name="Chen W.M."/>
        </authorList>
    </citation>
    <scope>NUCLEOTIDE SEQUENCE [LARGE SCALE GENOMIC DNA]</scope>
    <source>
        <strain evidence="1 2">STM-7</strain>
    </source>
</reference>
<dbReference type="EMBL" id="CP058952">
    <property type="protein sequence ID" value="QLI80430.1"/>
    <property type="molecule type" value="Genomic_DNA"/>
</dbReference>
<organism evidence="1 2">
    <name type="scientific">Chitinibacter fontanus</name>
    <dbReference type="NCBI Taxonomy" id="1737446"/>
    <lineage>
        <taxon>Bacteria</taxon>
        <taxon>Pseudomonadati</taxon>
        <taxon>Pseudomonadota</taxon>
        <taxon>Betaproteobacteria</taxon>
        <taxon>Neisseriales</taxon>
        <taxon>Chitinibacteraceae</taxon>
        <taxon>Chitinibacter</taxon>
    </lineage>
</organism>
<sequence>MTVITSSQVNTELGKQYLFKLCKHFARKIPVEFSETEGIAQFGQPERPLGQVEFNADAERLRFTVRASDEAAARQLQAVVESHLQLMRKAENPALDWQNIT</sequence>
<dbReference type="RefSeq" id="WP_180307570.1">
    <property type="nucleotide sequence ID" value="NZ_CP058952.1"/>
</dbReference>
<evidence type="ECO:0000313" key="2">
    <source>
        <dbReference type="Proteomes" id="UP000510822"/>
    </source>
</evidence>
<protein>
    <submittedName>
        <fullName evidence="1">DUF2218 domain-containing protein</fullName>
    </submittedName>
</protein>
<evidence type="ECO:0000313" key="1">
    <source>
        <dbReference type="EMBL" id="QLI80430.1"/>
    </source>
</evidence>
<dbReference type="AlphaFoldDB" id="A0A7D5ZH03"/>
<dbReference type="Pfam" id="PF09981">
    <property type="entry name" value="DUF2218"/>
    <property type="match status" value="1"/>
</dbReference>
<accession>A0A7D5ZH03</accession>